<keyword evidence="3" id="KW-1185">Reference proteome</keyword>
<dbReference type="KEGG" id="hna:Hneap_1704"/>
<dbReference type="Gene3D" id="3.90.950.20">
    <property type="entry name" value="CinA-like"/>
    <property type="match status" value="1"/>
</dbReference>
<sequence>MWMVRLALNNEVSNVQLDPSIDNPTAEVLRLSGRLGALLAANQQIISVAESCTGGGLAATITEVAGSSAWFECGFITYSNAAKTRLLGVPESIFARFGAVSRECVLAMSAGVLANSTAHYSVAISGIAGPGGGSVEKPVGTVWIAWRFRVGSSIPGESSDAWATRFRFEGDRASVRQQAVVAALNGVIEHVHGLVRPDSQ</sequence>
<evidence type="ECO:0000313" key="3">
    <source>
        <dbReference type="Proteomes" id="UP000009102"/>
    </source>
</evidence>
<dbReference type="Pfam" id="PF02464">
    <property type="entry name" value="CinA"/>
    <property type="match status" value="1"/>
</dbReference>
<accession>D0L1F6</accession>
<dbReference type="NCBIfam" id="TIGR00199">
    <property type="entry name" value="PncC_domain"/>
    <property type="match status" value="1"/>
</dbReference>
<reference evidence="2 3" key="1">
    <citation type="submission" date="2009-10" db="EMBL/GenBank/DDBJ databases">
        <title>Complete sequence of Halothiobacillus neapolitanus c2.</title>
        <authorList>
            <consortium name="US DOE Joint Genome Institute"/>
            <person name="Lucas S."/>
            <person name="Copeland A."/>
            <person name="Lapidus A."/>
            <person name="Glavina del Rio T."/>
            <person name="Tice H."/>
            <person name="Bruce D."/>
            <person name="Goodwin L."/>
            <person name="Pitluck S."/>
            <person name="Davenport K."/>
            <person name="Brettin T."/>
            <person name="Detter J.C."/>
            <person name="Han C."/>
            <person name="Tapia R."/>
            <person name="Larimer F."/>
            <person name="Land M."/>
            <person name="Hauser L."/>
            <person name="Kyrpides N."/>
            <person name="Mikhailova N."/>
            <person name="Kerfeld C."/>
            <person name="Cannon G."/>
            <person name="Heinhort S."/>
        </authorList>
    </citation>
    <scope>NUCLEOTIDE SEQUENCE [LARGE SCALE GENOMIC DNA]</scope>
    <source>
        <strain evidence="3">ATCC 23641 / c2</strain>
    </source>
</reference>
<dbReference type="AlphaFoldDB" id="D0L1F6"/>
<dbReference type="InterPro" id="IPR036653">
    <property type="entry name" value="CinA-like_C"/>
</dbReference>
<dbReference type="HOGENOM" id="CLU_030805_1_1_6"/>
<proteinExistence type="predicted"/>
<dbReference type="STRING" id="555778.Hneap_1704"/>
<protein>
    <submittedName>
        <fullName evidence="2">CinA domain protein</fullName>
    </submittedName>
</protein>
<dbReference type="InterPro" id="IPR008136">
    <property type="entry name" value="CinA_C"/>
</dbReference>
<evidence type="ECO:0000313" key="2">
    <source>
        <dbReference type="EMBL" id="ACX96529.1"/>
    </source>
</evidence>
<feature type="domain" description="CinA C-terminal" evidence="1">
    <location>
        <begin position="32"/>
        <end position="189"/>
    </location>
</feature>
<dbReference type="EMBL" id="CP001801">
    <property type="protein sequence ID" value="ACX96529.1"/>
    <property type="molecule type" value="Genomic_DNA"/>
</dbReference>
<organism evidence="2 3">
    <name type="scientific">Halothiobacillus neapolitanus (strain ATCC 23641 / DSM 15147 / CIP 104769 / NCIMB 8539 / c2)</name>
    <name type="common">Thiobacillus neapolitanus</name>
    <dbReference type="NCBI Taxonomy" id="555778"/>
    <lineage>
        <taxon>Bacteria</taxon>
        <taxon>Pseudomonadati</taxon>
        <taxon>Pseudomonadota</taxon>
        <taxon>Gammaproteobacteria</taxon>
        <taxon>Chromatiales</taxon>
        <taxon>Halothiobacillaceae</taxon>
        <taxon>Halothiobacillus</taxon>
    </lineage>
</organism>
<gene>
    <name evidence="2" type="ordered locus">Hneap_1704</name>
</gene>
<dbReference type="eggNOG" id="COG1546">
    <property type="taxonomic scope" value="Bacteria"/>
</dbReference>
<dbReference type="SUPFAM" id="SSF142433">
    <property type="entry name" value="CinA-like"/>
    <property type="match status" value="1"/>
</dbReference>
<name>D0L1F6_HALNC</name>
<evidence type="ECO:0000259" key="1">
    <source>
        <dbReference type="Pfam" id="PF02464"/>
    </source>
</evidence>
<dbReference type="Proteomes" id="UP000009102">
    <property type="component" value="Chromosome"/>
</dbReference>